<dbReference type="SUPFAM" id="SSF48403">
    <property type="entry name" value="Ankyrin repeat"/>
    <property type="match status" value="1"/>
</dbReference>
<dbReference type="InterPro" id="IPR036770">
    <property type="entry name" value="Ankyrin_rpt-contain_sf"/>
</dbReference>
<reference evidence="1" key="1">
    <citation type="submission" date="2019-07" db="EMBL/GenBank/DDBJ databases">
        <authorList>
            <person name="De-Chao Zhang Q."/>
        </authorList>
    </citation>
    <scope>NUCLEOTIDE SEQUENCE</scope>
    <source>
        <strain evidence="1">TP-CH-4</strain>
    </source>
</reference>
<evidence type="ECO:0000313" key="1">
    <source>
        <dbReference type="EMBL" id="NHF59813.1"/>
    </source>
</evidence>
<reference evidence="1" key="2">
    <citation type="submission" date="2020-03" db="EMBL/GenBank/DDBJ databases">
        <title>Flavobacteriaceae bacterium strain TP-CH-4, a member of the family Flavobacteriaceae isolated from a deep-sea seamount.</title>
        <authorList>
            <person name="Zhang D.-C."/>
        </authorList>
    </citation>
    <scope>NUCLEOTIDE SEQUENCE</scope>
    <source>
        <strain evidence="1">TP-CH-4</strain>
    </source>
</reference>
<evidence type="ECO:0000313" key="2">
    <source>
        <dbReference type="Proteomes" id="UP000707206"/>
    </source>
</evidence>
<comment type="caution">
    <text evidence="1">The sequence shown here is derived from an EMBL/GenBank/DDBJ whole genome shotgun (WGS) entry which is preliminary data.</text>
</comment>
<name>A0A967AT58_9FLAO</name>
<gene>
    <name evidence="1" type="ORF">FK220_010715</name>
</gene>
<sequence length="166" mass="18272">MNRNHFLRNIGRGSLALGVSPLVSFNRQDGEKMDPKVVQEFVGACHRDMDKVKTLLEEYPTLLNAAHDWKKGDFETGLGAASHVGYKELAQFLLDEGAQANIFTACLFGKMDIVKPMLTAFPKSLNALGPHGFTLLHHAEKGGDEALEVKEYLLSLGAKETKVALY</sequence>
<dbReference type="RefSeq" id="WP_152574328.1">
    <property type="nucleotide sequence ID" value="NZ_VIKU02000003.1"/>
</dbReference>
<proteinExistence type="predicted"/>
<organism evidence="1 2">
    <name type="scientific">Pelagihabitans pacificus</name>
    <dbReference type="NCBI Taxonomy" id="2696054"/>
    <lineage>
        <taxon>Bacteria</taxon>
        <taxon>Pseudomonadati</taxon>
        <taxon>Bacteroidota</taxon>
        <taxon>Flavobacteriia</taxon>
        <taxon>Flavobacteriales</taxon>
        <taxon>Flavobacteriaceae</taxon>
        <taxon>Pelagihabitans</taxon>
    </lineage>
</organism>
<protein>
    <submittedName>
        <fullName evidence="1">Ankyrin repeat domain-containing protein</fullName>
    </submittedName>
</protein>
<dbReference type="Gene3D" id="1.25.40.20">
    <property type="entry name" value="Ankyrin repeat-containing domain"/>
    <property type="match status" value="1"/>
</dbReference>
<dbReference type="AlphaFoldDB" id="A0A967AT58"/>
<dbReference type="Proteomes" id="UP000707206">
    <property type="component" value="Unassembled WGS sequence"/>
</dbReference>
<dbReference type="EMBL" id="VIKU02000003">
    <property type="protein sequence ID" value="NHF59813.1"/>
    <property type="molecule type" value="Genomic_DNA"/>
</dbReference>
<accession>A0A967AT58</accession>
<keyword evidence="2" id="KW-1185">Reference proteome</keyword>